<feature type="region of interest" description="Disordered" evidence="1">
    <location>
        <begin position="116"/>
        <end position="135"/>
    </location>
</feature>
<comment type="caution">
    <text evidence="2">The sequence shown here is derived from an EMBL/GenBank/DDBJ whole genome shotgun (WGS) entry which is preliminary data.</text>
</comment>
<dbReference type="AlphaFoldDB" id="A0A4Z2EX35"/>
<feature type="compositionally biased region" description="Low complexity" evidence="1">
    <location>
        <begin position="116"/>
        <end position="126"/>
    </location>
</feature>
<proteinExistence type="predicted"/>
<evidence type="ECO:0000313" key="3">
    <source>
        <dbReference type="Proteomes" id="UP000314294"/>
    </source>
</evidence>
<evidence type="ECO:0000256" key="1">
    <source>
        <dbReference type="SAM" id="MobiDB-lite"/>
    </source>
</evidence>
<reference evidence="2 3" key="1">
    <citation type="submission" date="2019-03" db="EMBL/GenBank/DDBJ databases">
        <title>First draft genome of Liparis tanakae, snailfish: a comprehensive survey of snailfish specific genes.</title>
        <authorList>
            <person name="Kim W."/>
            <person name="Song I."/>
            <person name="Jeong J.-H."/>
            <person name="Kim D."/>
            <person name="Kim S."/>
            <person name="Ryu S."/>
            <person name="Song J.Y."/>
            <person name="Lee S.K."/>
        </authorList>
    </citation>
    <scope>NUCLEOTIDE SEQUENCE [LARGE SCALE GENOMIC DNA]</scope>
    <source>
        <tissue evidence="2">Muscle</tissue>
    </source>
</reference>
<evidence type="ECO:0000313" key="2">
    <source>
        <dbReference type="EMBL" id="TNN32812.1"/>
    </source>
</evidence>
<sequence>MSLISSWFPSSCERNLVLPVKVPAARLLALLLLLQPAAQLVLRPGQRQQLGAQPAALGQLLAVGLGQRAVAVPQRGVLLAQGAAALLAHLQKRLGRLELPGQVVSLHLQLGQEPGLGQHLQKGQQGRRSEAQGHL</sequence>
<dbReference type="Proteomes" id="UP000314294">
    <property type="component" value="Unassembled WGS sequence"/>
</dbReference>
<protein>
    <submittedName>
        <fullName evidence="2">Uncharacterized protein</fullName>
    </submittedName>
</protein>
<name>A0A4Z2EX35_9TELE</name>
<keyword evidence="3" id="KW-1185">Reference proteome</keyword>
<organism evidence="2 3">
    <name type="scientific">Liparis tanakae</name>
    <name type="common">Tanaka's snailfish</name>
    <dbReference type="NCBI Taxonomy" id="230148"/>
    <lineage>
        <taxon>Eukaryota</taxon>
        <taxon>Metazoa</taxon>
        <taxon>Chordata</taxon>
        <taxon>Craniata</taxon>
        <taxon>Vertebrata</taxon>
        <taxon>Euteleostomi</taxon>
        <taxon>Actinopterygii</taxon>
        <taxon>Neopterygii</taxon>
        <taxon>Teleostei</taxon>
        <taxon>Neoteleostei</taxon>
        <taxon>Acanthomorphata</taxon>
        <taxon>Eupercaria</taxon>
        <taxon>Perciformes</taxon>
        <taxon>Cottioidei</taxon>
        <taxon>Cottales</taxon>
        <taxon>Liparidae</taxon>
        <taxon>Liparis</taxon>
    </lineage>
</organism>
<accession>A0A4Z2EX35</accession>
<gene>
    <name evidence="2" type="ORF">EYF80_057023</name>
</gene>
<dbReference type="EMBL" id="SRLO01002485">
    <property type="protein sequence ID" value="TNN32812.1"/>
    <property type="molecule type" value="Genomic_DNA"/>
</dbReference>